<dbReference type="EMBL" id="LN614827">
    <property type="protein sequence ID" value="CEG56883.1"/>
    <property type="molecule type" value="Genomic_DNA"/>
</dbReference>
<dbReference type="OrthoDB" id="5292689at2"/>
<dbReference type="RefSeq" id="WP_052673882.1">
    <property type="nucleotide sequence ID" value="NZ_LN614827.1"/>
</dbReference>
<organism evidence="3 4">
    <name type="scientific">Legionella fallonii LLAP-10</name>
    <dbReference type="NCBI Taxonomy" id="1212491"/>
    <lineage>
        <taxon>Bacteria</taxon>
        <taxon>Pseudomonadati</taxon>
        <taxon>Pseudomonadota</taxon>
        <taxon>Gammaproteobacteria</taxon>
        <taxon>Legionellales</taxon>
        <taxon>Legionellaceae</taxon>
        <taxon>Legionella</taxon>
    </lineage>
</organism>
<evidence type="ECO:0000313" key="3">
    <source>
        <dbReference type="EMBL" id="CEG56883.1"/>
    </source>
</evidence>
<keyword evidence="4" id="KW-1185">Reference proteome</keyword>
<dbReference type="STRING" id="1212491.LFA_1466"/>
<dbReference type="HOGENOM" id="CLU_049881_1_0_6"/>
<gene>
    <name evidence="3" type="ORF">LFA_1466</name>
</gene>
<feature type="domain" description="DUF4158" evidence="2">
    <location>
        <begin position="2"/>
        <end position="166"/>
    </location>
</feature>
<evidence type="ECO:0000256" key="1">
    <source>
        <dbReference type="SAM" id="MobiDB-lite"/>
    </source>
</evidence>
<protein>
    <submittedName>
        <fullName evidence="3">Transposase</fullName>
    </submittedName>
</protein>
<dbReference type="Pfam" id="PF13700">
    <property type="entry name" value="DUF4158"/>
    <property type="match status" value="1"/>
</dbReference>
<evidence type="ECO:0000313" key="4">
    <source>
        <dbReference type="Proteomes" id="UP000032430"/>
    </source>
</evidence>
<dbReference type="Proteomes" id="UP000032430">
    <property type="component" value="Chromosome I"/>
</dbReference>
<evidence type="ECO:0000259" key="2">
    <source>
        <dbReference type="Pfam" id="PF13700"/>
    </source>
</evidence>
<name>A0A098G349_9GAMM</name>
<dbReference type="AlphaFoldDB" id="A0A098G349"/>
<sequence>MTAIHETAYPRLKPNPSPDELEKNFKPTYDEIFLMEDSTKSSLSDVYKLGFILTLKCFQCLGYVVNIQKIPEVIVNYISQAMGIQKILDLNAYSPSAKKRHRKIILKYLDISDDRKKQRIYLKECALKSASFKESLADIINDMIETLVKERFELPGFSTLERLARAARVIVNTRLYEEITGNLDDKSKILLDNLFDTSLAPDKATTGWDFLKQEMKSPTTNNVKSFVTNLELLKK</sequence>
<proteinExistence type="predicted"/>
<feature type="region of interest" description="Disordered" evidence="1">
    <location>
        <begin position="1"/>
        <end position="20"/>
    </location>
</feature>
<accession>A0A098G349</accession>
<reference evidence="4" key="1">
    <citation type="submission" date="2014-09" db="EMBL/GenBank/DDBJ databases">
        <authorList>
            <person name="Gomez-Valero L."/>
        </authorList>
    </citation>
    <scope>NUCLEOTIDE SEQUENCE [LARGE SCALE GENOMIC DNA]</scope>
    <source>
        <strain evidence="4">ATCC700992</strain>
    </source>
</reference>
<dbReference type="InterPro" id="IPR025296">
    <property type="entry name" value="DUF4158"/>
</dbReference>
<dbReference type="KEGG" id="lfa:LFA_1466"/>